<proteinExistence type="inferred from homology"/>
<dbReference type="InterPro" id="IPR015943">
    <property type="entry name" value="WD40/YVTN_repeat-like_dom_sf"/>
</dbReference>
<dbReference type="InterPro" id="IPR018846">
    <property type="entry name" value="Beta-prop_RSE1/DDB1/CPSF1_1st"/>
</dbReference>
<dbReference type="InterPro" id="IPR004871">
    <property type="entry name" value="RSE1/DDB1/CPSF1_C"/>
</dbReference>
<evidence type="ECO:0000259" key="12">
    <source>
        <dbReference type="Pfam" id="PF23726"/>
    </source>
</evidence>
<dbReference type="FunFam" id="2.130.10.10:FF:001143">
    <property type="entry name" value="Pre-mRNA-splicing factor rse-1, putative"/>
    <property type="match status" value="1"/>
</dbReference>
<comment type="caution">
    <text evidence="13">The sequence shown here is derived from an EMBL/GenBank/DDBJ whole genome shotgun (WGS) entry which is preliminary data.</text>
</comment>
<feature type="region of interest" description="Disordered" evidence="9">
    <location>
        <begin position="801"/>
        <end position="821"/>
    </location>
</feature>
<dbReference type="FunFam" id="1.10.150.910:FF:000002">
    <property type="entry name" value="Splicing factor 3B subunit 3"/>
    <property type="match status" value="1"/>
</dbReference>
<dbReference type="Gene3D" id="1.10.150.910">
    <property type="match status" value="1"/>
</dbReference>
<evidence type="ECO:0000256" key="1">
    <source>
        <dbReference type="ARBA" id="ARBA00004123"/>
    </source>
</evidence>
<keyword evidence="6" id="KW-0508">mRNA splicing</keyword>
<dbReference type="Gene3D" id="2.130.10.10">
    <property type="entry name" value="YVTN repeat-like/Quinoprotein amine dehydrogenase"/>
    <property type="match status" value="3"/>
</dbReference>
<dbReference type="Pfam" id="PF03178">
    <property type="entry name" value="CPSF_A"/>
    <property type="match status" value="1"/>
</dbReference>
<keyword evidence="7" id="KW-0539">Nucleus</keyword>
<feature type="domain" description="RSE1/DDB1/CPSF1 C-terminal" evidence="10">
    <location>
        <begin position="834"/>
        <end position="1155"/>
    </location>
</feature>
<dbReference type="InterPro" id="IPR050358">
    <property type="entry name" value="RSE1/DDB1/CFT1"/>
</dbReference>
<evidence type="ECO:0000256" key="5">
    <source>
        <dbReference type="ARBA" id="ARBA00022728"/>
    </source>
</evidence>
<keyword evidence="4" id="KW-0507">mRNA processing</keyword>
<organism evidence="13 14">
    <name type="scientific">Dimargaris verticillata</name>
    <dbReference type="NCBI Taxonomy" id="2761393"/>
    <lineage>
        <taxon>Eukaryota</taxon>
        <taxon>Fungi</taxon>
        <taxon>Fungi incertae sedis</taxon>
        <taxon>Zoopagomycota</taxon>
        <taxon>Kickxellomycotina</taxon>
        <taxon>Dimargaritomycetes</taxon>
        <taxon>Dimargaritales</taxon>
        <taxon>Dimargaritaceae</taxon>
        <taxon>Dimargaris</taxon>
    </lineage>
</organism>
<dbReference type="GO" id="GO:0008380">
    <property type="term" value="P:RNA splicing"/>
    <property type="evidence" value="ECO:0007669"/>
    <property type="project" value="UniProtKB-KW"/>
</dbReference>
<accession>A0A9W8EF91</accession>
<comment type="similarity">
    <text evidence="8">Belongs to the RSE1 family.</text>
</comment>
<evidence type="ECO:0000256" key="7">
    <source>
        <dbReference type="ARBA" id="ARBA00023242"/>
    </source>
</evidence>
<evidence type="ECO:0000256" key="4">
    <source>
        <dbReference type="ARBA" id="ARBA00022664"/>
    </source>
</evidence>
<dbReference type="EMBL" id="JANBQB010000016">
    <property type="protein sequence ID" value="KAJ1984548.1"/>
    <property type="molecule type" value="Genomic_DNA"/>
</dbReference>
<evidence type="ECO:0000313" key="13">
    <source>
        <dbReference type="EMBL" id="KAJ1984548.1"/>
    </source>
</evidence>
<name>A0A9W8EF91_9FUNG</name>
<evidence type="ECO:0000256" key="9">
    <source>
        <dbReference type="SAM" id="MobiDB-lite"/>
    </source>
</evidence>
<dbReference type="GO" id="GO:0005681">
    <property type="term" value="C:spliceosomal complex"/>
    <property type="evidence" value="ECO:0007669"/>
    <property type="project" value="UniProtKB-KW"/>
</dbReference>
<comment type="similarity">
    <text evidence="2">Belongs to the DDB1 family.</text>
</comment>
<dbReference type="FunFam" id="2.130.10.10:FF:000031">
    <property type="entry name" value="Splicing factor 3b subunit 3"/>
    <property type="match status" value="1"/>
</dbReference>
<protein>
    <recommendedName>
        <fullName evidence="3">DNA damage-binding protein 1</fullName>
    </recommendedName>
</protein>
<evidence type="ECO:0000259" key="11">
    <source>
        <dbReference type="Pfam" id="PF10433"/>
    </source>
</evidence>
<evidence type="ECO:0000256" key="6">
    <source>
        <dbReference type="ARBA" id="ARBA00023187"/>
    </source>
</evidence>
<dbReference type="GO" id="GO:0003676">
    <property type="term" value="F:nucleic acid binding"/>
    <property type="evidence" value="ECO:0007669"/>
    <property type="project" value="InterPro"/>
</dbReference>
<dbReference type="Proteomes" id="UP001151582">
    <property type="component" value="Unassembled WGS sequence"/>
</dbReference>
<evidence type="ECO:0000256" key="3">
    <source>
        <dbReference type="ARBA" id="ARBA00014577"/>
    </source>
</evidence>
<dbReference type="PANTHER" id="PTHR10644">
    <property type="entry name" value="DNA REPAIR/RNA PROCESSING CPSF FAMILY"/>
    <property type="match status" value="1"/>
</dbReference>
<feature type="domain" description="RSE1/DDB1/CPSF1 first beta-propeller" evidence="11">
    <location>
        <begin position="13"/>
        <end position="406"/>
    </location>
</feature>
<dbReference type="Pfam" id="PF10433">
    <property type="entry name" value="Beta-prop_RSE1_1st"/>
    <property type="match status" value="1"/>
</dbReference>
<dbReference type="AlphaFoldDB" id="A0A9W8EF91"/>
<dbReference type="InterPro" id="IPR058543">
    <property type="entry name" value="Beta-prop_RSE1/DDB1/CPSF1_2nd"/>
</dbReference>
<feature type="domain" description="RSE1/DDB1/CPSF1 second beta-propeller" evidence="12">
    <location>
        <begin position="452"/>
        <end position="767"/>
    </location>
</feature>
<reference evidence="13" key="1">
    <citation type="submission" date="2022-07" db="EMBL/GenBank/DDBJ databases">
        <title>Phylogenomic reconstructions and comparative analyses of Kickxellomycotina fungi.</title>
        <authorList>
            <person name="Reynolds N.K."/>
            <person name="Stajich J.E."/>
            <person name="Barry K."/>
            <person name="Grigoriev I.V."/>
            <person name="Crous P."/>
            <person name="Smith M.E."/>
        </authorList>
    </citation>
    <scope>NUCLEOTIDE SEQUENCE</scope>
    <source>
        <strain evidence="13">RSA 567</strain>
    </source>
</reference>
<dbReference type="Pfam" id="PF23726">
    <property type="entry name" value="Beta-prop_RSE1_2nd"/>
    <property type="match status" value="1"/>
</dbReference>
<keyword evidence="14" id="KW-1185">Reference proteome</keyword>
<sequence>MFLYNLTLQPPSVITQAIIGNFSGRKSQELVLARATRLELVRADLTTGKLVTILSHDVFGVVRSLAPFRLTGTTKDYIVVGTDSGRITILAYDDDRNRFHAVQQETYGKSGVRRAVPGQYLAADPRGRSLMIAAIEKQKMVYILNRDATADLTISSPLEAHTAQTLVFACTALDVGFENPVFACLEVDYAEADEDTTGVTAAEATVKVLTYYELDLGLNHVVRKWSDPVDHSANHLVPLPGGTLTDTASEGPSGVLVCSAGYIAYRHQGVTEHKIPIPRRQADDHVADQAPLIVASVVHKMKSAFFALVQTEAGDLFKITVDYDGETVQALRIKYFDTIAPAVSLCVFKAGFLFAAAEFGNHTLYQFEKLGDDDDVPEYSSAAMGEHDAPVHFEPRELTNLAPIDELESLDPLLDTTVLNLADEDTPQLYSLCGRGSQSSFKVLRHGLEVAEAAVSELPGNPMAIWSVKLSAQDSFDAYIIVAFVDATLVLSIGETVEEVPDSGLLTSQTTLTVHQLGDDTLVQVCPQGVRHVHADKRINEWRPPNNQEILKAAANQRQVVVVLSSGDVIYLELNSSGQLEESEEKANLAEEVTALALAPVPAGRQRCPFVAVGCADSTVRILSLEPASCLESQSMQVLNAVPHSLCLQEMAGHAAHPQATTMYLFVGLRNGVMIRTVVDPVGGQLSETRTRFLGPKPVQLFAVVANGLPAILALSTRPWLSYVYQTRTRLAPLAYDALTYASAFASEPCPEGIVAISENTLRIVTIERLGTSLNQASVPLKYTPRKALHHPAHRHFVVYESDHRRTQPDDGAQDSSESGTAGAQLAPAGCWCSCLRVLNPFNGETTWLMDLPAHEAVFSMALIAFHSATEDENPMLVVGSASHVNLQTRAFTAAYLSTYRFIADGTQLELVHRTDVDGIPGAITELQGRALVGLGTTLRIYDLGKRKLLRKCQTTDIPRGIVTLHTYGLRIIIGDLQESMHYALYRPQENRIAIFADDLLPRWTTVTCPLDYDTMAGGDRFGNFYVLRLKDEVSHKIDEDTTGNLLYHEKSYLQGAANKLTHLANFYVGDTLTSLQKTVMVAGGREVLIYTTLLGSIGAVIPFAAKSDIEFFQTLEMHLRNASPPLCGRDHLAYRSYYQPVKAVIDGDLCEQFSLLPLAKQDQVAEEMDRTASEITKKLEDMRSMFAF</sequence>
<gene>
    <name evidence="13" type="primary">RSE1</name>
    <name evidence="13" type="ORF">H4R34_000583</name>
</gene>
<evidence type="ECO:0000259" key="10">
    <source>
        <dbReference type="Pfam" id="PF03178"/>
    </source>
</evidence>
<evidence type="ECO:0000256" key="2">
    <source>
        <dbReference type="ARBA" id="ARBA00007453"/>
    </source>
</evidence>
<dbReference type="OrthoDB" id="436637at2759"/>
<comment type="subcellular location">
    <subcellularLocation>
        <location evidence="1">Nucleus</location>
    </subcellularLocation>
</comment>
<evidence type="ECO:0000313" key="14">
    <source>
        <dbReference type="Proteomes" id="UP001151582"/>
    </source>
</evidence>
<evidence type="ECO:0000256" key="8">
    <source>
        <dbReference type="ARBA" id="ARBA00038266"/>
    </source>
</evidence>
<dbReference type="GO" id="GO:0006397">
    <property type="term" value="P:mRNA processing"/>
    <property type="evidence" value="ECO:0007669"/>
    <property type="project" value="UniProtKB-KW"/>
</dbReference>
<dbReference type="SUPFAM" id="SSF50998">
    <property type="entry name" value="Quinoprotein alcohol dehydrogenase-like"/>
    <property type="match status" value="1"/>
</dbReference>
<keyword evidence="5" id="KW-0747">Spliceosome</keyword>
<dbReference type="InterPro" id="IPR011047">
    <property type="entry name" value="Quinoprotein_ADH-like_sf"/>
</dbReference>